<reference evidence="1 2" key="1">
    <citation type="journal article" date="2023" name="Sci. Data">
        <title>Genome assembly of the Korean intertidal mud-creeper Batillaria attramentaria.</title>
        <authorList>
            <person name="Patra A.K."/>
            <person name="Ho P.T."/>
            <person name="Jun S."/>
            <person name="Lee S.J."/>
            <person name="Kim Y."/>
            <person name="Won Y.J."/>
        </authorList>
    </citation>
    <scope>NUCLEOTIDE SEQUENCE [LARGE SCALE GENOMIC DNA]</scope>
    <source>
        <strain evidence="1">Wonlab-2016</strain>
    </source>
</reference>
<accession>A0ABD0KN15</accession>
<evidence type="ECO:0000313" key="1">
    <source>
        <dbReference type="EMBL" id="KAK7488567.1"/>
    </source>
</evidence>
<dbReference type="Proteomes" id="UP001519460">
    <property type="component" value="Unassembled WGS sequence"/>
</dbReference>
<proteinExistence type="predicted"/>
<name>A0ABD0KN15_9CAEN</name>
<sequence length="85" mass="9842">MLSIDLVDDGILHPRSQRIMLQHRACVESVESVLHLEFAVIYTETCSSRPAQAEVFKERKGALRQNYLGAWQLFFFLNDQECLQT</sequence>
<comment type="caution">
    <text evidence="1">The sequence shown here is derived from an EMBL/GenBank/DDBJ whole genome shotgun (WGS) entry which is preliminary data.</text>
</comment>
<keyword evidence="2" id="KW-1185">Reference proteome</keyword>
<evidence type="ECO:0000313" key="2">
    <source>
        <dbReference type="Proteomes" id="UP001519460"/>
    </source>
</evidence>
<protein>
    <submittedName>
        <fullName evidence="1">Uncharacterized protein</fullName>
    </submittedName>
</protein>
<gene>
    <name evidence="1" type="ORF">BaRGS_00020184</name>
</gene>
<organism evidence="1 2">
    <name type="scientific">Batillaria attramentaria</name>
    <dbReference type="NCBI Taxonomy" id="370345"/>
    <lineage>
        <taxon>Eukaryota</taxon>
        <taxon>Metazoa</taxon>
        <taxon>Spiralia</taxon>
        <taxon>Lophotrochozoa</taxon>
        <taxon>Mollusca</taxon>
        <taxon>Gastropoda</taxon>
        <taxon>Caenogastropoda</taxon>
        <taxon>Sorbeoconcha</taxon>
        <taxon>Cerithioidea</taxon>
        <taxon>Batillariidae</taxon>
        <taxon>Batillaria</taxon>
    </lineage>
</organism>
<dbReference type="AlphaFoldDB" id="A0ABD0KN15"/>
<dbReference type="EMBL" id="JACVVK020000149">
    <property type="protein sequence ID" value="KAK7488567.1"/>
    <property type="molecule type" value="Genomic_DNA"/>
</dbReference>